<organism evidence="3 4">
    <name type="scientific">Candidatus Jidaibacter acanthamoebae</name>
    <dbReference type="NCBI Taxonomy" id="86105"/>
    <lineage>
        <taxon>Bacteria</taxon>
        <taxon>Pseudomonadati</taxon>
        <taxon>Pseudomonadota</taxon>
        <taxon>Alphaproteobacteria</taxon>
        <taxon>Rickettsiales</taxon>
        <taxon>Candidatus Midichloriaceae</taxon>
        <taxon>Candidatus Jidaibacter</taxon>
    </lineage>
</organism>
<evidence type="ECO:0008006" key="5">
    <source>
        <dbReference type="Google" id="ProtNLM"/>
    </source>
</evidence>
<proteinExistence type="predicted"/>
<name>A0A0C1MSH1_9RICK</name>
<evidence type="ECO:0000313" key="3">
    <source>
        <dbReference type="EMBL" id="KIE04977.1"/>
    </source>
</evidence>
<keyword evidence="2" id="KW-0732">Signal</keyword>
<feature type="compositionally biased region" description="Polar residues" evidence="1">
    <location>
        <begin position="148"/>
        <end position="159"/>
    </location>
</feature>
<dbReference type="Proteomes" id="UP000031258">
    <property type="component" value="Unassembled WGS sequence"/>
</dbReference>
<sequence length="377" mass="42170">MSHAIIKLLPKLVVLSCTLSLLGCSSAINPWYNNKHPQRKQSFIKRHPVRDNMFVENGGLSKKSKNNPFTTDIGANGFYSTNPGIKPINKTTGVYKNPLGGSYSAEVERNNEVIQHRNTETKKKGEESSIMSFFKGGVGKTKSFFSGEDNSPSSQQNAIEQAPTEIKRVPKGNYDTSNQSLPDDDLNITEQGGSSSLGYSYYDFADDLPTPPAAAVTTKPNVSSSEFRKPKVVNNDVTINNVGYKETREVPINKGIDDREVIFYPHPEKTEFDEYCLQQNKPTSSFKGFFKKYAKKASGIFKFNEANAAEIEDNKADSNDEINELSKLNTPIITDQDMEENKKINPDLKDVPPMPQNLKELKKYQEEAKSLEQKTNE</sequence>
<feature type="region of interest" description="Disordered" evidence="1">
    <location>
        <begin position="144"/>
        <end position="192"/>
    </location>
</feature>
<feature type="compositionally biased region" description="Basic and acidic residues" evidence="1">
    <location>
        <begin position="339"/>
        <end position="350"/>
    </location>
</feature>
<gene>
    <name evidence="3" type="ORF">NF27_EY00730</name>
</gene>
<feature type="chain" id="PRO_5002149475" description="Lipoprotein" evidence="2">
    <location>
        <begin position="28"/>
        <end position="377"/>
    </location>
</feature>
<keyword evidence="4" id="KW-1185">Reference proteome</keyword>
<dbReference type="RefSeq" id="WP_039457005.1">
    <property type="nucleotide sequence ID" value="NZ_JSWE01000124.1"/>
</dbReference>
<protein>
    <recommendedName>
        <fullName evidence="5">Lipoprotein</fullName>
    </recommendedName>
</protein>
<accession>A0A0C1MSH1</accession>
<evidence type="ECO:0000256" key="1">
    <source>
        <dbReference type="SAM" id="MobiDB-lite"/>
    </source>
</evidence>
<evidence type="ECO:0000256" key="2">
    <source>
        <dbReference type="SAM" id="SignalP"/>
    </source>
</evidence>
<dbReference type="PROSITE" id="PS51257">
    <property type="entry name" value="PROKAR_LIPOPROTEIN"/>
    <property type="match status" value="1"/>
</dbReference>
<dbReference type="EMBL" id="JSWE01000124">
    <property type="protein sequence ID" value="KIE04977.1"/>
    <property type="molecule type" value="Genomic_DNA"/>
</dbReference>
<feature type="signal peptide" evidence="2">
    <location>
        <begin position="1"/>
        <end position="27"/>
    </location>
</feature>
<feature type="compositionally biased region" description="Basic and acidic residues" evidence="1">
    <location>
        <begin position="359"/>
        <end position="377"/>
    </location>
</feature>
<dbReference type="OrthoDB" id="9817971at2"/>
<evidence type="ECO:0000313" key="4">
    <source>
        <dbReference type="Proteomes" id="UP000031258"/>
    </source>
</evidence>
<reference evidence="3 4" key="1">
    <citation type="submission" date="2014-11" db="EMBL/GenBank/DDBJ databases">
        <title>A Rickettsiales Symbiont of Amoebae With Ancient Features.</title>
        <authorList>
            <person name="Schulz F."/>
            <person name="Martijn J."/>
            <person name="Wascher F."/>
            <person name="Kostanjsek R."/>
            <person name="Ettema T.J."/>
            <person name="Horn M."/>
        </authorList>
    </citation>
    <scope>NUCLEOTIDE SEQUENCE [LARGE SCALE GENOMIC DNA]</scope>
    <source>
        <strain evidence="3 4">UWC36</strain>
    </source>
</reference>
<dbReference type="AlphaFoldDB" id="A0A0C1MSH1"/>
<comment type="caution">
    <text evidence="3">The sequence shown here is derived from an EMBL/GenBank/DDBJ whole genome shotgun (WGS) entry which is preliminary data.</text>
</comment>
<feature type="region of interest" description="Disordered" evidence="1">
    <location>
        <begin position="333"/>
        <end position="377"/>
    </location>
</feature>